<name>C6WQY9_ACTMD</name>
<dbReference type="KEGG" id="ami:Amir_6887"/>
<evidence type="ECO:0000256" key="1">
    <source>
        <dbReference type="SAM" id="MobiDB-lite"/>
    </source>
</evidence>
<feature type="region of interest" description="Disordered" evidence="1">
    <location>
        <begin position="39"/>
        <end position="116"/>
    </location>
</feature>
<gene>
    <name evidence="3" type="ordered locus">Amir_6887</name>
</gene>
<protein>
    <submittedName>
        <fullName evidence="3">Uncharacterized protein</fullName>
    </submittedName>
</protein>
<organism evidence="3 4">
    <name type="scientific">Actinosynnema mirum (strain ATCC 29888 / DSM 43827 / JCM 3225 / NBRC 14064 / NCIMB 13271 / NRRL B-12336 / IMRU 3971 / 101)</name>
    <dbReference type="NCBI Taxonomy" id="446462"/>
    <lineage>
        <taxon>Bacteria</taxon>
        <taxon>Bacillati</taxon>
        <taxon>Actinomycetota</taxon>
        <taxon>Actinomycetes</taxon>
        <taxon>Pseudonocardiales</taxon>
        <taxon>Pseudonocardiaceae</taxon>
        <taxon>Actinosynnema</taxon>
    </lineage>
</organism>
<dbReference type="STRING" id="446462.Amir_6887"/>
<evidence type="ECO:0000313" key="4">
    <source>
        <dbReference type="Proteomes" id="UP000002213"/>
    </source>
</evidence>
<keyword evidence="2" id="KW-0732">Signal</keyword>
<evidence type="ECO:0000313" key="3">
    <source>
        <dbReference type="EMBL" id="ACU40682.1"/>
    </source>
</evidence>
<sequence>MEQRSAAPSVLVVVDRKALPRAAALTGAALLALLTACGSPQAAPAPTPAAPTTTAKRAPTTVLVPQVDISVRPAPTTARPTVAGTTAPPPPPAPTTTAPPPASAPAPTTTTSAREDTRRYDQIALGGFPCAEVGTTAVDPTGRRLVCRSGQRGWLRWEG</sequence>
<evidence type="ECO:0000256" key="2">
    <source>
        <dbReference type="SAM" id="SignalP"/>
    </source>
</evidence>
<feature type="compositionally biased region" description="Low complexity" evidence="1">
    <location>
        <begin position="50"/>
        <end position="61"/>
    </location>
</feature>
<dbReference type="AlphaFoldDB" id="C6WQY9"/>
<reference evidence="3 4" key="1">
    <citation type="journal article" date="2009" name="Stand. Genomic Sci.">
        <title>Complete genome sequence of Actinosynnema mirum type strain (101).</title>
        <authorList>
            <person name="Land M."/>
            <person name="Lapidus A."/>
            <person name="Mayilraj S."/>
            <person name="Chen F."/>
            <person name="Copeland A."/>
            <person name="Del Rio T.G."/>
            <person name="Nolan M."/>
            <person name="Lucas S."/>
            <person name="Tice H."/>
            <person name="Cheng J.F."/>
            <person name="Chertkov O."/>
            <person name="Bruce D."/>
            <person name="Goodwin L."/>
            <person name="Pitluck S."/>
            <person name="Rohde M."/>
            <person name="Goker M."/>
            <person name="Pati A."/>
            <person name="Ivanova N."/>
            <person name="Mavromatis K."/>
            <person name="Chen A."/>
            <person name="Palaniappan K."/>
            <person name="Hauser L."/>
            <person name="Chang Y.J."/>
            <person name="Jeffries C.C."/>
            <person name="Brettin T."/>
            <person name="Detter J.C."/>
            <person name="Han C."/>
            <person name="Chain P."/>
            <person name="Tindall B.J."/>
            <person name="Bristow J."/>
            <person name="Eisen J.A."/>
            <person name="Markowitz V."/>
            <person name="Hugenholtz P."/>
            <person name="Kyrpides N.C."/>
            <person name="Klenk H.P."/>
        </authorList>
    </citation>
    <scope>NUCLEOTIDE SEQUENCE [LARGE SCALE GENOMIC DNA]</scope>
    <source>
        <strain evidence="4">ATCC 29888 / DSM 43827 / JCM 3225 / NBRC 14064 / NCIMB 13271 / NRRL B-12336 / IMRU 3971 / 101</strain>
    </source>
</reference>
<keyword evidence="4" id="KW-1185">Reference proteome</keyword>
<feature type="signal peptide" evidence="2">
    <location>
        <begin position="1"/>
        <end position="42"/>
    </location>
</feature>
<feature type="compositionally biased region" description="Low complexity" evidence="1">
    <location>
        <begin position="73"/>
        <end position="86"/>
    </location>
</feature>
<feature type="chain" id="PRO_5002971767" evidence="2">
    <location>
        <begin position="43"/>
        <end position="159"/>
    </location>
</feature>
<accession>C6WQY9</accession>
<feature type="compositionally biased region" description="Pro residues" evidence="1">
    <location>
        <begin position="87"/>
        <end position="104"/>
    </location>
</feature>
<proteinExistence type="predicted"/>
<dbReference type="EMBL" id="CP001630">
    <property type="protein sequence ID" value="ACU40682.1"/>
    <property type="molecule type" value="Genomic_DNA"/>
</dbReference>
<dbReference type="Proteomes" id="UP000002213">
    <property type="component" value="Chromosome"/>
</dbReference>
<dbReference type="HOGENOM" id="CLU_1833778_0_0_11"/>